<accession>A0A6J8E4N7</accession>
<name>A0A6J8E4N7_MYTCO</name>
<dbReference type="EMBL" id="CACVKT020008420">
    <property type="protein sequence ID" value="CAC5415357.1"/>
    <property type="molecule type" value="Genomic_DNA"/>
</dbReference>
<dbReference type="PANTHER" id="PTHR33332">
    <property type="entry name" value="REVERSE TRANSCRIPTASE DOMAIN-CONTAINING PROTEIN"/>
    <property type="match status" value="1"/>
</dbReference>
<evidence type="ECO:0000313" key="2">
    <source>
        <dbReference type="Proteomes" id="UP000507470"/>
    </source>
</evidence>
<dbReference type="AlphaFoldDB" id="A0A6J8E4N7"/>
<proteinExistence type="predicted"/>
<keyword evidence="2" id="KW-1185">Reference proteome</keyword>
<organism evidence="1 2">
    <name type="scientific">Mytilus coruscus</name>
    <name type="common">Sea mussel</name>
    <dbReference type="NCBI Taxonomy" id="42192"/>
    <lineage>
        <taxon>Eukaryota</taxon>
        <taxon>Metazoa</taxon>
        <taxon>Spiralia</taxon>
        <taxon>Lophotrochozoa</taxon>
        <taxon>Mollusca</taxon>
        <taxon>Bivalvia</taxon>
        <taxon>Autobranchia</taxon>
        <taxon>Pteriomorphia</taxon>
        <taxon>Mytilida</taxon>
        <taxon>Mytiloidea</taxon>
        <taxon>Mytilidae</taxon>
        <taxon>Mytilinae</taxon>
        <taxon>Mytilus</taxon>
    </lineage>
</organism>
<reference evidence="1 2" key="1">
    <citation type="submission" date="2020-06" db="EMBL/GenBank/DDBJ databases">
        <authorList>
            <person name="Li R."/>
            <person name="Bekaert M."/>
        </authorList>
    </citation>
    <scope>NUCLEOTIDE SEQUENCE [LARGE SCALE GENOMIC DNA]</scope>
    <source>
        <strain evidence="2">wild</strain>
    </source>
</reference>
<dbReference type="Proteomes" id="UP000507470">
    <property type="component" value="Unassembled WGS sequence"/>
</dbReference>
<protein>
    <submittedName>
        <fullName evidence="1">Uncharacterized protein</fullName>
    </submittedName>
</protein>
<gene>
    <name evidence="1" type="ORF">MCOR_48057</name>
</gene>
<dbReference type="OrthoDB" id="6761817at2759"/>
<evidence type="ECO:0000313" key="1">
    <source>
        <dbReference type="EMBL" id="CAC5415357.1"/>
    </source>
</evidence>
<sequence>MKRLEHSCGVTGTALSWLKSYLEMRTQRIAIGSVLSDEIRILYGVPQGSVLGPKLYCIFSRPIGEIFKCHNMCEHCYADGTKFISCSNHLIIGRTYQSDLKDDISKWTYSNMFKLTENKTEFELIVFAPKYQVKDISDLYLNFGGNIVSDAECVKNLGIYFEKTLAMDKQISAVSKSCFNQIRNIERIRPFITEEACKTLQNDLMVQDGPITKTERLSI</sequence>